<accession>E7GF44</accession>
<dbReference type="GO" id="GO:0005886">
    <property type="term" value="C:plasma membrane"/>
    <property type="evidence" value="ECO:0007669"/>
    <property type="project" value="TreeGrafter"/>
</dbReference>
<feature type="transmembrane region" description="Helical" evidence="1">
    <location>
        <begin position="96"/>
        <end position="113"/>
    </location>
</feature>
<dbReference type="Pfam" id="PF04304">
    <property type="entry name" value="DUF454"/>
    <property type="match status" value="1"/>
</dbReference>
<sequence length="124" mass="14271">MKVIYFIGGIVCFVLGAIGVVLPILPTTPFLLAAAFCFARSSQKVNDWFLQTKLYRNHLDSFVQERAMTLKTKVSILGFASFMLAFPLIFSQNIYLRILIICLYCIKYYYFIFKIKTISSQKTI</sequence>
<proteinExistence type="predicted"/>
<gene>
    <name evidence="2" type="ORF">HMPREF9488_03387</name>
</gene>
<dbReference type="eggNOG" id="COG2832">
    <property type="taxonomic scope" value="Bacteria"/>
</dbReference>
<dbReference type="HOGENOM" id="CLU_113299_3_1_9"/>
<protein>
    <submittedName>
        <fullName evidence="2">Inner membrane protein YbaN</fullName>
    </submittedName>
</protein>
<dbReference type="EMBL" id="ADKX01000048">
    <property type="protein sequence ID" value="EFW03323.1"/>
    <property type="molecule type" value="Genomic_DNA"/>
</dbReference>
<keyword evidence="3" id="KW-1185">Reference proteome</keyword>
<keyword evidence="1" id="KW-1133">Transmembrane helix</keyword>
<dbReference type="GeneID" id="78228616"/>
<dbReference type="RefSeq" id="WP_008790469.1">
    <property type="nucleotide sequence ID" value="NZ_AKCB01000001.1"/>
</dbReference>
<dbReference type="InterPro" id="IPR007401">
    <property type="entry name" value="DUF454"/>
</dbReference>
<dbReference type="OrthoDB" id="5690292at2"/>
<dbReference type="Proteomes" id="UP000003157">
    <property type="component" value="Unassembled WGS sequence"/>
</dbReference>
<comment type="caution">
    <text evidence="2">The sequence shown here is derived from an EMBL/GenBank/DDBJ whole genome shotgun (WGS) entry which is preliminary data.</text>
</comment>
<reference evidence="2 3" key="1">
    <citation type="submission" date="2010-12" db="EMBL/GenBank/DDBJ databases">
        <title>The Genome Sequence of Coprobacillus sp. strain 29_1.</title>
        <authorList>
            <consortium name="The Broad Institute Genome Sequencing Platform"/>
            <person name="Earl A."/>
            <person name="Ward D."/>
            <person name="Feldgarden M."/>
            <person name="Gevers D."/>
            <person name="Daigneault M."/>
            <person name="Sibley C.D."/>
            <person name="White A."/>
            <person name="Strauss J."/>
            <person name="Allen-Vercoe E."/>
            <person name="Young S.K."/>
            <person name="Zeng Q."/>
            <person name="Gargeya S."/>
            <person name="Fitzgerald M."/>
            <person name="Haas B."/>
            <person name="Abouelleil A."/>
            <person name="Alvarado L."/>
            <person name="Arachchi H.M."/>
            <person name="Berlin A."/>
            <person name="Brown A."/>
            <person name="Chapman S.B."/>
            <person name="Chen Z."/>
            <person name="Dunbar C."/>
            <person name="Freedman E."/>
            <person name="Gearin G."/>
            <person name="Gellesch M."/>
            <person name="Goldberg J."/>
            <person name="Griggs A."/>
            <person name="Gujja S."/>
            <person name="Heilman E."/>
            <person name="Heiman D."/>
            <person name="Howarth C."/>
            <person name="Larson L."/>
            <person name="Lui A."/>
            <person name="MacDonald P.J.P."/>
            <person name="Mehta T."/>
            <person name="Montmayeur A."/>
            <person name="Murphy C."/>
            <person name="Neiman D."/>
            <person name="Pearson M."/>
            <person name="Priest M."/>
            <person name="Roberts A."/>
            <person name="Saif S."/>
            <person name="Shea T."/>
            <person name="Shenoy N."/>
            <person name="Sisk P."/>
            <person name="Stolte C."/>
            <person name="Sykes S."/>
            <person name="White J."/>
            <person name="Yandava C."/>
            <person name="Nusbaum C."/>
            <person name="Birren B."/>
        </authorList>
    </citation>
    <scope>NUCLEOTIDE SEQUENCE [LARGE SCALE GENOMIC DNA]</scope>
    <source>
        <strain evidence="2 3">29_1</strain>
    </source>
</reference>
<evidence type="ECO:0000313" key="3">
    <source>
        <dbReference type="Proteomes" id="UP000003157"/>
    </source>
</evidence>
<dbReference type="PANTHER" id="PTHR35813:SF1">
    <property type="entry name" value="INNER MEMBRANE PROTEIN YBAN"/>
    <property type="match status" value="1"/>
</dbReference>
<dbReference type="AlphaFoldDB" id="E7GF44"/>
<evidence type="ECO:0000313" key="2">
    <source>
        <dbReference type="EMBL" id="EFW03323.1"/>
    </source>
</evidence>
<dbReference type="STRING" id="100884.GCA_000269565_00720"/>
<dbReference type="PIRSF" id="PIRSF016789">
    <property type="entry name" value="DUF454"/>
    <property type="match status" value="1"/>
</dbReference>
<keyword evidence="1" id="KW-0472">Membrane</keyword>
<dbReference type="PANTHER" id="PTHR35813">
    <property type="entry name" value="INNER MEMBRANE PROTEIN YBAN"/>
    <property type="match status" value="1"/>
</dbReference>
<evidence type="ECO:0000256" key="1">
    <source>
        <dbReference type="SAM" id="Phobius"/>
    </source>
</evidence>
<feature type="transmembrane region" description="Helical" evidence="1">
    <location>
        <begin position="74"/>
        <end position="90"/>
    </location>
</feature>
<keyword evidence="1" id="KW-0812">Transmembrane</keyword>
<organism evidence="2 3">
    <name type="scientific">Coprobacillus cateniformis</name>
    <dbReference type="NCBI Taxonomy" id="100884"/>
    <lineage>
        <taxon>Bacteria</taxon>
        <taxon>Bacillati</taxon>
        <taxon>Bacillota</taxon>
        <taxon>Erysipelotrichia</taxon>
        <taxon>Erysipelotrichales</taxon>
        <taxon>Coprobacillaceae</taxon>
        <taxon>Coprobacillus</taxon>
    </lineage>
</organism>
<feature type="transmembrane region" description="Helical" evidence="1">
    <location>
        <begin position="6"/>
        <end position="39"/>
    </location>
</feature>
<name>E7GF44_9FIRM</name>